<dbReference type="GO" id="GO:0005886">
    <property type="term" value="C:plasma membrane"/>
    <property type="evidence" value="ECO:0007669"/>
    <property type="project" value="TreeGrafter"/>
</dbReference>
<accession>A0AB33G600</accession>
<keyword evidence="1" id="KW-0472">Membrane</keyword>
<dbReference type="InterPro" id="IPR008523">
    <property type="entry name" value="DUF805"/>
</dbReference>
<organism evidence="2 3">
    <name type="scientific">Serratia marcescens</name>
    <dbReference type="NCBI Taxonomy" id="615"/>
    <lineage>
        <taxon>Bacteria</taxon>
        <taxon>Pseudomonadati</taxon>
        <taxon>Pseudomonadota</taxon>
        <taxon>Gammaproteobacteria</taxon>
        <taxon>Enterobacterales</taxon>
        <taxon>Yersiniaceae</taxon>
        <taxon>Serratia</taxon>
    </lineage>
</organism>
<evidence type="ECO:0000256" key="1">
    <source>
        <dbReference type="SAM" id="Phobius"/>
    </source>
</evidence>
<feature type="transmembrane region" description="Helical" evidence="1">
    <location>
        <begin position="55"/>
        <end position="72"/>
    </location>
</feature>
<dbReference type="AlphaFoldDB" id="A0AB33G600"/>
<feature type="transmembrane region" description="Helical" evidence="1">
    <location>
        <begin position="30"/>
        <end position="49"/>
    </location>
</feature>
<dbReference type="Proteomes" id="UP000245399">
    <property type="component" value="Chromosome"/>
</dbReference>
<name>A0AB33G600_SERMA</name>
<dbReference type="RefSeq" id="WP_047730286.1">
    <property type="nucleotide sequence ID" value="NZ_CP011642.1"/>
</dbReference>
<reference evidence="2 3" key="1">
    <citation type="submission" date="2018-05" db="EMBL/GenBank/DDBJ databases">
        <title>Klebsiella quasipneumonaiae provides a window into carbapenemase gene transfer, plasmid rearrangements and nosocomial acquisition from the hospital environment.</title>
        <authorList>
            <person name="Mathers A.J."/>
            <person name="Vegesana K."/>
            <person name="Stoesser N."/>
            <person name="Crook D."/>
            <person name="Vaughan A."/>
            <person name="Barry K."/>
            <person name="Parikh H."/>
            <person name="Sebra R."/>
            <person name="Kotay S."/>
            <person name="Walker A.S."/>
            <person name="Sheppard A.E."/>
        </authorList>
    </citation>
    <scope>NUCLEOTIDE SEQUENCE [LARGE SCALE GENOMIC DNA]</scope>
    <source>
        <strain evidence="2 3">CAV1761</strain>
    </source>
</reference>
<keyword evidence="1" id="KW-1133">Transmembrane helix</keyword>
<sequence length="119" mass="13597">MIQTSDSTHPLFSSYKKTFTYSGRESRGPYSMLLLCQHVWFLLYLAVIASKMNEISIFALAAFLLPMLAANVRRLHDAGYSGGWCLTWFCFTPYVMLIFALFLPAKNINNPYDDRPNLA</sequence>
<dbReference type="PANTHER" id="PTHR34980">
    <property type="entry name" value="INNER MEMBRANE PROTEIN-RELATED-RELATED"/>
    <property type="match status" value="1"/>
</dbReference>
<dbReference type="Pfam" id="PF05656">
    <property type="entry name" value="DUF805"/>
    <property type="match status" value="1"/>
</dbReference>
<feature type="transmembrane region" description="Helical" evidence="1">
    <location>
        <begin position="84"/>
        <end position="103"/>
    </location>
</feature>
<dbReference type="EMBL" id="CP029449">
    <property type="protein sequence ID" value="AWL70475.1"/>
    <property type="molecule type" value="Genomic_DNA"/>
</dbReference>
<gene>
    <name evidence="2" type="ORF">DKC05_23915</name>
</gene>
<dbReference type="PANTHER" id="PTHR34980:SF2">
    <property type="entry name" value="INNER MEMBRANE PROTEIN YHAH-RELATED"/>
    <property type="match status" value="1"/>
</dbReference>
<evidence type="ECO:0000313" key="3">
    <source>
        <dbReference type="Proteomes" id="UP000245399"/>
    </source>
</evidence>
<keyword evidence="1" id="KW-0812">Transmembrane</keyword>
<evidence type="ECO:0000313" key="2">
    <source>
        <dbReference type="EMBL" id="AWL70475.1"/>
    </source>
</evidence>
<protein>
    <submittedName>
        <fullName evidence="2">DUF805 domain-containing protein</fullName>
    </submittedName>
</protein>
<proteinExistence type="predicted"/>